<accession>A0A803M5J3</accession>
<evidence type="ECO:0008006" key="3">
    <source>
        <dbReference type="Google" id="ProtNLM"/>
    </source>
</evidence>
<dbReference type="Proteomes" id="UP000596660">
    <property type="component" value="Unplaced"/>
</dbReference>
<dbReference type="Gramene" id="AUR62023716-RA">
    <property type="protein sequence ID" value="AUR62023716-RA:cds"/>
    <property type="gene ID" value="AUR62023716"/>
</dbReference>
<keyword evidence="2" id="KW-1185">Reference proteome</keyword>
<evidence type="ECO:0000313" key="1">
    <source>
        <dbReference type="EnsemblPlants" id="AUR62023716-RA:cds"/>
    </source>
</evidence>
<dbReference type="SUPFAM" id="SSF56219">
    <property type="entry name" value="DNase I-like"/>
    <property type="match status" value="1"/>
</dbReference>
<proteinExistence type="predicted"/>
<name>A0A803M5J3_CHEQI</name>
<dbReference type="EnsemblPlants" id="AUR62023716-RA">
    <property type="protein sequence ID" value="AUR62023716-RA:cds"/>
    <property type="gene ID" value="AUR62023716"/>
</dbReference>
<reference evidence="1" key="2">
    <citation type="submission" date="2021-03" db="UniProtKB">
        <authorList>
            <consortium name="EnsemblPlants"/>
        </authorList>
    </citation>
    <scope>IDENTIFICATION</scope>
</reference>
<protein>
    <recommendedName>
        <fullName evidence="3">Endonuclease/exonuclease/phosphatase domain-containing protein</fullName>
    </recommendedName>
</protein>
<organism evidence="1 2">
    <name type="scientific">Chenopodium quinoa</name>
    <name type="common">Quinoa</name>
    <dbReference type="NCBI Taxonomy" id="63459"/>
    <lineage>
        <taxon>Eukaryota</taxon>
        <taxon>Viridiplantae</taxon>
        <taxon>Streptophyta</taxon>
        <taxon>Embryophyta</taxon>
        <taxon>Tracheophyta</taxon>
        <taxon>Spermatophyta</taxon>
        <taxon>Magnoliopsida</taxon>
        <taxon>eudicotyledons</taxon>
        <taxon>Gunneridae</taxon>
        <taxon>Pentapetalae</taxon>
        <taxon>Caryophyllales</taxon>
        <taxon>Chenopodiaceae</taxon>
        <taxon>Chenopodioideae</taxon>
        <taxon>Atripliceae</taxon>
        <taxon>Chenopodium</taxon>
    </lineage>
</organism>
<sequence length="215" mass="23434">MKSVCPKKRSPSGSTENLMLCSKENGAEAAAARGLGQANSSKVPYIASLVRSYVVDIVFLAETMVSVHSVLHKLSSLSCSDFVGVDSMGLRGGLCVFWFAPVVVEPLLVSPHVILCQVVENLVIKHVLCLYGAPQVSDRMTMWSEISDILASYPNVVIVGDFNQVEYLSDKAGGNLDIPGRHDFIQWKLDNGLLDIPFSGLSFTWTMGEQLWTPL</sequence>
<dbReference type="InterPro" id="IPR036691">
    <property type="entry name" value="Endo/exonu/phosph_ase_sf"/>
</dbReference>
<dbReference type="Gene3D" id="3.60.10.10">
    <property type="entry name" value="Endonuclease/exonuclease/phosphatase"/>
    <property type="match status" value="1"/>
</dbReference>
<evidence type="ECO:0000313" key="2">
    <source>
        <dbReference type="Proteomes" id="UP000596660"/>
    </source>
</evidence>
<dbReference type="AlphaFoldDB" id="A0A803M5J3"/>
<reference evidence="1" key="1">
    <citation type="journal article" date="2017" name="Nature">
        <title>The genome of Chenopodium quinoa.</title>
        <authorList>
            <person name="Jarvis D.E."/>
            <person name="Ho Y.S."/>
            <person name="Lightfoot D.J."/>
            <person name="Schmoeckel S.M."/>
            <person name="Li B."/>
            <person name="Borm T.J.A."/>
            <person name="Ohyanagi H."/>
            <person name="Mineta K."/>
            <person name="Michell C.T."/>
            <person name="Saber N."/>
            <person name="Kharbatia N.M."/>
            <person name="Rupper R.R."/>
            <person name="Sharp A.R."/>
            <person name="Dally N."/>
            <person name="Boughton B.A."/>
            <person name="Woo Y.H."/>
            <person name="Gao G."/>
            <person name="Schijlen E.G.W.M."/>
            <person name="Guo X."/>
            <person name="Momin A.A."/>
            <person name="Negrao S."/>
            <person name="Al-Babili S."/>
            <person name="Gehring C."/>
            <person name="Roessner U."/>
            <person name="Jung C."/>
            <person name="Murphy K."/>
            <person name="Arold S.T."/>
            <person name="Gojobori T."/>
            <person name="van der Linden C.G."/>
            <person name="van Loo E.N."/>
            <person name="Jellen E.N."/>
            <person name="Maughan P.J."/>
            <person name="Tester M."/>
        </authorList>
    </citation>
    <scope>NUCLEOTIDE SEQUENCE [LARGE SCALE GENOMIC DNA]</scope>
    <source>
        <strain evidence="1">cv. PI 614886</strain>
    </source>
</reference>